<gene>
    <name evidence="1" type="ORF">RhiirA5_347007</name>
</gene>
<dbReference type="EMBL" id="LLXJ01000029">
    <property type="protein sequence ID" value="PKC16970.1"/>
    <property type="molecule type" value="Genomic_DNA"/>
</dbReference>
<reference evidence="1 2" key="1">
    <citation type="submission" date="2016-04" db="EMBL/GenBank/DDBJ databases">
        <title>Genome analyses suggest a sexual origin of heterokaryosis in a supposedly ancient asexual fungus.</title>
        <authorList>
            <person name="Ropars J."/>
            <person name="Sedzielewska K."/>
            <person name="Noel J."/>
            <person name="Charron P."/>
            <person name="Farinelli L."/>
            <person name="Marton T."/>
            <person name="Kruger M."/>
            <person name="Pelin A."/>
            <person name="Brachmann A."/>
            <person name="Corradi N."/>
        </authorList>
    </citation>
    <scope>NUCLEOTIDE SEQUENCE [LARGE SCALE GENOMIC DNA]</scope>
    <source>
        <strain evidence="1 2">A5</strain>
    </source>
</reference>
<dbReference type="VEuPathDB" id="FungiDB:RhiirA1_357122"/>
<dbReference type="AlphaFoldDB" id="A0A2N0QD40"/>
<reference evidence="1 2" key="2">
    <citation type="submission" date="2017-09" db="EMBL/GenBank/DDBJ databases">
        <title>Extensive intraspecific genome diversity in a model arbuscular mycorrhizal fungus.</title>
        <authorList>
            <person name="Chen E.C."/>
            <person name="Morin E."/>
            <person name="Beaudet D."/>
            <person name="Noel J."/>
            <person name="Ndikumana S."/>
            <person name="Charron P."/>
            <person name="St-Onge C."/>
            <person name="Giorgi J."/>
            <person name="Grigoriev I.V."/>
            <person name="Roux C."/>
            <person name="Martin F.M."/>
            <person name="Corradi N."/>
        </authorList>
    </citation>
    <scope>NUCLEOTIDE SEQUENCE [LARGE SCALE GENOMIC DNA]</scope>
    <source>
        <strain evidence="1 2">A5</strain>
    </source>
</reference>
<evidence type="ECO:0000313" key="2">
    <source>
        <dbReference type="Proteomes" id="UP000232722"/>
    </source>
</evidence>
<evidence type="ECO:0000313" key="1">
    <source>
        <dbReference type="EMBL" id="PKC16970.1"/>
    </source>
</evidence>
<comment type="caution">
    <text evidence="1">The sequence shown here is derived from an EMBL/GenBank/DDBJ whole genome shotgun (WGS) entry which is preliminary data.</text>
</comment>
<protein>
    <submittedName>
        <fullName evidence="1">Uncharacterized protein</fullName>
    </submittedName>
</protein>
<feature type="non-terminal residue" evidence="1">
    <location>
        <position position="1"/>
    </location>
</feature>
<name>A0A2N0QD40_9GLOM</name>
<dbReference type="Proteomes" id="UP000232722">
    <property type="component" value="Unassembled WGS sequence"/>
</dbReference>
<sequence>PLLKKVIIESKFINGIVIKPGGIYSKSGSLTALWFEGTIKRELFGAVKRAKLISGQIFNIINNQSDSAGDILEIYEGQIKFKSPTNEFEEAMASTGFFSNKKAQTILGWNQCQLGFVDGITICWNSYKAYTQ</sequence>
<organism evidence="1 2">
    <name type="scientific">Rhizophagus irregularis</name>
    <dbReference type="NCBI Taxonomy" id="588596"/>
    <lineage>
        <taxon>Eukaryota</taxon>
        <taxon>Fungi</taxon>
        <taxon>Fungi incertae sedis</taxon>
        <taxon>Mucoromycota</taxon>
        <taxon>Glomeromycotina</taxon>
        <taxon>Glomeromycetes</taxon>
        <taxon>Glomerales</taxon>
        <taxon>Glomeraceae</taxon>
        <taxon>Rhizophagus</taxon>
    </lineage>
</organism>
<dbReference type="VEuPathDB" id="FungiDB:FUN_024072"/>
<dbReference type="VEuPathDB" id="FungiDB:RhiirFUN_004680"/>
<accession>A0A2N0QD40</accession>
<proteinExistence type="predicted"/>